<dbReference type="eggNOG" id="ENOG502S3NK">
    <property type="taxonomic scope" value="Eukaryota"/>
</dbReference>
<dbReference type="InterPro" id="IPR001214">
    <property type="entry name" value="SET_dom"/>
</dbReference>
<evidence type="ECO:0000313" key="3">
    <source>
        <dbReference type="EMBL" id="RDW29136.1"/>
    </source>
</evidence>
<dbReference type="EMBL" id="KZ858947">
    <property type="protein sequence ID" value="RDW29136.1"/>
    <property type="molecule type" value="Genomic_DNA"/>
</dbReference>
<dbReference type="Proteomes" id="UP000256601">
    <property type="component" value="Unassembled WGS sequence"/>
</dbReference>
<dbReference type="Proteomes" id="UP000182444">
    <property type="component" value="Chromosome 1E"/>
</dbReference>
<proteinExistence type="predicted"/>
<evidence type="ECO:0000313" key="2">
    <source>
        <dbReference type="EMBL" id="AOW04872.1"/>
    </source>
</evidence>
<dbReference type="InterPro" id="IPR046341">
    <property type="entry name" value="SET_dom_sf"/>
</dbReference>
<evidence type="ECO:0000313" key="4">
    <source>
        <dbReference type="Proteomes" id="UP000182444"/>
    </source>
</evidence>
<accession>A0A1D8NGV7</accession>
<reference evidence="3 5" key="2">
    <citation type="submission" date="2018-07" db="EMBL/GenBank/DDBJ databases">
        <title>Draft Genome Assemblies for Five Robust Yarrowia lipolytica Strains Exhibiting High Lipid Production and Pentose Sugar Utilization and Sugar Alcohol Secretion from Undetoxified Lignocellulosic Biomass Hydrolysates.</title>
        <authorList>
            <consortium name="DOE Joint Genome Institute"/>
            <person name="Walker C."/>
            <person name="Ryu S."/>
            <person name="Na H."/>
            <person name="Zane M."/>
            <person name="LaButti K."/>
            <person name="Lipzen A."/>
            <person name="Haridas S."/>
            <person name="Barry K."/>
            <person name="Grigoriev I.V."/>
            <person name="Quarterman J."/>
            <person name="Slininger P."/>
            <person name="Dien B."/>
            <person name="Trinh C.T."/>
        </authorList>
    </citation>
    <scope>NUCLEOTIDE SEQUENCE [LARGE SCALE GENOMIC DNA]</scope>
    <source>
        <strain evidence="3 5">YB392</strain>
    </source>
</reference>
<dbReference type="AlphaFoldDB" id="A0A1D8NGV7"/>
<reference evidence="2 4" key="1">
    <citation type="journal article" date="2016" name="PLoS ONE">
        <title>Sequence Assembly of Yarrowia lipolytica Strain W29/CLIB89 Shows Transposable Element Diversity.</title>
        <authorList>
            <person name="Magnan C."/>
            <person name="Yu J."/>
            <person name="Chang I."/>
            <person name="Jahn E."/>
            <person name="Kanomata Y."/>
            <person name="Wu J."/>
            <person name="Zeller M."/>
            <person name="Oakes M."/>
            <person name="Baldi P."/>
            <person name="Sandmeyer S."/>
        </authorList>
    </citation>
    <scope>NUCLEOTIDE SEQUENCE [LARGE SCALE GENOMIC DNA]</scope>
    <source>
        <strain evidence="2">CLIB89</strain>
        <strain evidence="4">CLIB89(W29)</strain>
    </source>
</reference>
<dbReference type="EMBL" id="CP017557">
    <property type="protein sequence ID" value="AOW04872.1"/>
    <property type="molecule type" value="Genomic_DNA"/>
</dbReference>
<dbReference type="VEuPathDB" id="FungiDB:YALI0_E02860g"/>
<dbReference type="VEuPathDB" id="FungiDB:YALI1_E03510g"/>
<feature type="domain" description="SET" evidence="1">
    <location>
        <begin position="50"/>
        <end position="170"/>
    </location>
</feature>
<evidence type="ECO:0000313" key="5">
    <source>
        <dbReference type="Proteomes" id="UP000256601"/>
    </source>
</evidence>
<dbReference type="KEGG" id="yli:2912120"/>
<dbReference type="GeneID" id="2912120"/>
<dbReference type="OMA" id="WCERWGE"/>
<dbReference type="Gene3D" id="2.170.270.10">
    <property type="entry name" value="SET domain"/>
    <property type="match status" value="1"/>
</dbReference>
<evidence type="ECO:0000259" key="1">
    <source>
        <dbReference type="PROSITE" id="PS50280"/>
    </source>
</evidence>
<dbReference type="SUPFAM" id="SSF82199">
    <property type="entry name" value="SET domain"/>
    <property type="match status" value="1"/>
</dbReference>
<sequence>MPPANWPSNIVFIKENIYSNQLTSEELANIGLTPAKAKTRPTPNGSPTNKLIKIKKISDPKHPANGQFGLFANQKLPAKSHVIDYVGYVHPDRESDPSSDYDISLDSALGIGIDAQRWGCEARMINDYRGINATNNVIFDNRMVGKELRIAVFVGPKDVNKGEELCINYGKGFWKGRAG</sequence>
<gene>
    <name evidence="3" type="ORF">B0I71DRAFT_126494</name>
    <name evidence="2" type="ORF">YALI1_E03510g</name>
</gene>
<name>A0A1D8NGV7_YARLL</name>
<organism evidence="2 4">
    <name type="scientific">Yarrowia lipolytica</name>
    <name type="common">Candida lipolytica</name>
    <dbReference type="NCBI Taxonomy" id="4952"/>
    <lineage>
        <taxon>Eukaryota</taxon>
        <taxon>Fungi</taxon>
        <taxon>Dikarya</taxon>
        <taxon>Ascomycota</taxon>
        <taxon>Saccharomycotina</taxon>
        <taxon>Dipodascomycetes</taxon>
        <taxon>Dipodascales</taxon>
        <taxon>Dipodascales incertae sedis</taxon>
        <taxon>Yarrowia</taxon>
    </lineage>
</organism>
<protein>
    <recommendedName>
        <fullName evidence="1">SET domain-containing protein</fullName>
    </recommendedName>
</protein>
<dbReference type="PROSITE" id="PS50280">
    <property type="entry name" value="SET"/>
    <property type="match status" value="1"/>
</dbReference>
<dbReference type="Pfam" id="PF00856">
    <property type="entry name" value="SET"/>
    <property type="match status" value="1"/>
</dbReference>